<dbReference type="eggNOG" id="ENOG502ZVF2">
    <property type="taxonomic scope" value="Bacteria"/>
</dbReference>
<accession>B4VSH5</accession>
<proteinExistence type="predicted"/>
<reference evidence="1 2" key="1">
    <citation type="submission" date="2008-07" db="EMBL/GenBank/DDBJ databases">
        <authorList>
            <person name="Tandeau de Marsac N."/>
            <person name="Ferriera S."/>
            <person name="Johnson J."/>
            <person name="Kravitz S."/>
            <person name="Beeson K."/>
            <person name="Sutton G."/>
            <person name="Rogers Y.-H."/>
            <person name="Friedman R."/>
            <person name="Frazier M."/>
            <person name="Venter J.C."/>
        </authorList>
    </citation>
    <scope>NUCLEOTIDE SEQUENCE [LARGE SCALE GENOMIC DNA]</scope>
    <source>
        <strain evidence="1 2">PCC 7420</strain>
    </source>
</reference>
<keyword evidence="2" id="KW-1185">Reference proteome</keyword>
<name>B4VSH5_9CYAN</name>
<sequence>MAKQTQTRIYPRVPLTSADRDALDKLFQGVQVEDLRQLEQMTSYYSITPLEPWEEQGWVINSSLSIPREATA</sequence>
<dbReference type="OrthoDB" id="9945645at2"/>
<dbReference type="Proteomes" id="UP000003835">
    <property type="component" value="Unassembled WGS sequence"/>
</dbReference>
<gene>
    <name evidence="1" type="ORF">MC7420_2145</name>
</gene>
<dbReference type="HOGENOM" id="CLU_201688_0_0_3"/>
<dbReference type="AlphaFoldDB" id="B4VSH5"/>
<protein>
    <submittedName>
        <fullName evidence="1">Uncharacterized protein</fullName>
    </submittedName>
</protein>
<dbReference type="EMBL" id="DS989850">
    <property type="protein sequence ID" value="EDX75141.1"/>
    <property type="molecule type" value="Genomic_DNA"/>
</dbReference>
<evidence type="ECO:0000313" key="2">
    <source>
        <dbReference type="Proteomes" id="UP000003835"/>
    </source>
</evidence>
<dbReference type="RefSeq" id="WP_006101415.1">
    <property type="nucleotide sequence ID" value="NZ_DS989850.1"/>
</dbReference>
<organism evidence="1 2">
    <name type="scientific">Coleofasciculus chthonoplastes PCC 7420</name>
    <dbReference type="NCBI Taxonomy" id="118168"/>
    <lineage>
        <taxon>Bacteria</taxon>
        <taxon>Bacillati</taxon>
        <taxon>Cyanobacteriota</taxon>
        <taxon>Cyanophyceae</taxon>
        <taxon>Coleofasciculales</taxon>
        <taxon>Coleofasciculaceae</taxon>
        <taxon>Coleofasciculus</taxon>
    </lineage>
</organism>
<evidence type="ECO:0000313" key="1">
    <source>
        <dbReference type="EMBL" id="EDX75141.1"/>
    </source>
</evidence>